<proteinExistence type="predicted"/>
<organism evidence="2 3">
    <name type="scientific">Vibrio phage BUCT194</name>
    <dbReference type="NCBI Taxonomy" id="2859072"/>
    <lineage>
        <taxon>Viruses</taxon>
        <taxon>Duplodnaviria</taxon>
        <taxon>Heunggongvirae</taxon>
        <taxon>Uroviricota</taxon>
        <taxon>Caudoviricetes</taxon>
        <taxon>Schitoviridae</taxon>
        <taxon>Varunavirus</taxon>
        <taxon>Varunavirus BUCT194</taxon>
    </lineage>
</organism>
<dbReference type="EMBL" id="MZ447858">
    <property type="protein sequence ID" value="UAW01202.1"/>
    <property type="molecule type" value="Genomic_DNA"/>
</dbReference>
<evidence type="ECO:0000256" key="1">
    <source>
        <dbReference type="SAM" id="Phobius"/>
    </source>
</evidence>
<keyword evidence="1" id="KW-1133">Transmembrane helix</keyword>
<accession>A0AAE8XF68</accession>
<keyword evidence="1" id="KW-0812">Transmembrane</keyword>
<evidence type="ECO:0000313" key="3">
    <source>
        <dbReference type="Proteomes" id="UP000828026"/>
    </source>
</evidence>
<feature type="transmembrane region" description="Helical" evidence="1">
    <location>
        <begin position="9"/>
        <end position="29"/>
    </location>
</feature>
<dbReference type="KEGG" id="vg:77933556"/>
<dbReference type="GeneID" id="77933556"/>
<dbReference type="Proteomes" id="UP000828026">
    <property type="component" value="Segment"/>
</dbReference>
<reference evidence="2 3" key="1">
    <citation type="submission" date="2021-06" db="EMBL/GenBank/DDBJ databases">
        <authorList>
            <person name="Chen R."/>
            <person name="Qin H."/>
            <person name="He S."/>
            <person name="Han P."/>
            <person name="Xu F."/>
            <person name="Sun H."/>
            <person name="Fan H."/>
            <person name="Tong Y."/>
        </authorList>
    </citation>
    <scope>NUCLEOTIDE SEQUENCE [LARGE SCALE GENOMIC DNA]</scope>
</reference>
<keyword evidence="3" id="KW-1185">Reference proteome</keyword>
<sequence length="30" mass="3386">MKPQTINKLVTALIGLVTLVSFIFDFYILS</sequence>
<name>A0AAE8XF68_9CAUD</name>
<evidence type="ECO:0000313" key="2">
    <source>
        <dbReference type="EMBL" id="UAW01202.1"/>
    </source>
</evidence>
<keyword evidence="1" id="KW-0472">Membrane</keyword>
<dbReference type="RefSeq" id="YP_010657637.1">
    <property type="nucleotide sequence ID" value="NC_070848.1"/>
</dbReference>
<protein>
    <submittedName>
        <fullName evidence="2">Signal peptidase</fullName>
    </submittedName>
</protein>